<dbReference type="PIRSF" id="PIRSF029755">
    <property type="entry name" value="UCP029755"/>
    <property type="match status" value="1"/>
</dbReference>
<dbReference type="InterPro" id="IPR016938">
    <property type="entry name" value="UPF0317"/>
</dbReference>
<keyword evidence="2 3" id="KW-0456">Lyase</keyword>
<dbReference type="InterPro" id="IPR038021">
    <property type="entry name" value="Putative_hydro-lyase"/>
</dbReference>
<dbReference type="EC" id="4.2.1.-" evidence="3"/>
<evidence type="ECO:0000256" key="3">
    <source>
        <dbReference type="HAMAP-Rule" id="MF_01830"/>
    </source>
</evidence>
<comment type="similarity">
    <text evidence="1 3">Belongs to the D-glutamate cyclase family.</text>
</comment>
<evidence type="ECO:0000313" key="5">
    <source>
        <dbReference type="Proteomes" id="UP000824073"/>
    </source>
</evidence>
<dbReference type="Gene3D" id="3.40.1640.10">
    <property type="entry name" value="PSTPO5379-like"/>
    <property type="match status" value="1"/>
</dbReference>
<dbReference type="PANTHER" id="PTHR32022">
    <property type="entry name" value="D-GLUTAMATE CYCLASE, MITOCHONDRIAL"/>
    <property type="match status" value="1"/>
</dbReference>
<dbReference type="Proteomes" id="UP000824073">
    <property type="component" value="Unassembled WGS sequence"/>
</dbReference>
<evidence type="ECO:0000256" key="1">
    <source>
        <dbReference type="ARBA" id="ARBA00007896"/>
    </source>
</evidence>
<protein>
    <recommendedName>
        <fullName evidence="3">Putative hydro-lyase IAB67_09420</fullName>
        <ecNumber evidence="3">4.2.1.-</ecNumber>
    </recommendedName>
</protein>
<dbReference type="NCBIfam" id="NF003969">
    <property type="entry name" value="PRK05463.1"/>
    <property type="match status" value="1"/>
</dbReference>
<comment type="caution">
    <text evidence="4">The sequence shown here is derived from an EMBL/GenBank/DDBJ whole genome shotgun (WGS) entry which is preliminary data.</text>
</comment>
<dbReference type="PANTHER" id="PTHR32022:SF10">
    <property type="entry name" value="D-GLUTAMATE CYCLASE, MITOCHONDRIAL"/>
    <property type="match status" value="1"/>
</dbReference>
<evidence type="ECO:0000256" key="2">
    <source>
        <dbReference type="ARBA" id="ARBA00023239"/>
    </source>
</evidence>
<reference evidence="4" key="1">
    <citation type="submission" date="2020-10" db="EMBL/GenBank/DDBJ databases">
        <authorList>
            <person name="Gilroy R."/>
        </authorList>
    </citation>
    <scope>NUCLEOTIDE SEQUENCE</scope>
    <source>
        <strain evidence="4">CHK191-8634</strain>
    </source>
</reference>
<dbReference type="InterPro" id="IPR009906">
    <property type="entry name" value="D-Glu_cyclase"/>
</dbReference>
<dbReference type="EMBL" id="DVMR01000069">
    <property type="protein sequence ID" value="HIU44502.1"/>
    <property type="molecule type" value="Genomic_DNA"/>
</dbReference>
<dbReference type="Pfam" id="PF07286">
    <property type="entry name" value="D-Glu_cyclase"/>
    <property type="match status" value="1"/>
</dbReference>
<reference evidence="4" key="2">
    <citation type="journal article" date="2021" name="PeerJ">
        <title>Extensive microbial diversity within the chicken gut microbiome revealed by metagenomics and culture.</title>
        <authorList>
            <person name="Gilroy R."/>
            <person name="Ravi A."/>
            <person name="Getino M."/>
            <person name="Pursley I."/>
            <person name="Horton D.L."/>
            <person name="Alikhan N.F."/>
            <person name="Baker D."/>
            <person name="Gharbi K."/>
            <person name="Hall N."/>
            <person name="Watson M."/>
            <person name="Adriaenssens E.M."/>
            <person name="Foster-Nyarko E."/>
            <person name="Jarju S."/>
            <person name="Secka A."/>
            <person name="Antonio M."/>
            <person name="Oren A."/>
            <person name="Chaudhuri R.R."/>
            <person name="La Ragione R."/>
            <person name="Hildebrand F."/>
            <person name="Pallen M.J."/>
        </authorList>
    </citation>
    <scope>NUCLEOTIDE SEQUENCE</scope>
    <source>
        <strain evidence="4">CHK191-8634</strain>
    </source>
</reference>
<evidence type="ECO:0000313" key="4">
    <source>
        <dbReference type="EMBL" id="HIU44502.1"/>
    </source>
</evidence>
<sequence>MSLELSRLTPAGVRAHFRTDPEPRPTAGLAPGYAQANLIILPREYAYDFLLFAHRNPRACPVLEVTEAGQRDLPFLAPDGDVARDFPLYRVYKDGVLQSEPRSVEHLWRDDLVSFLIGCSFSFEWALQRAGVPVRHIEENRNVPMYLTNIPCKSAGVFSGNMVVSMRPIPAGLIPLAVTTTAQMPRVHGAPVHVGDPAAIGIADLARPDFGDAVTIRPGELPVFWPCGVTPQAAVMQSRPSLAITHAPGHMLVCDVPNDALMG</sequence>
<dbReference type="SUPFAM" id="SSF160920">
    <property type="entry name" value="PSTPO5379-like"/>
    <property type="match status" value="1"/>
</dbReference>
<dbReference type="Gene3D" id="3.30.2040.10">
    <property type="entry name" value="PSTPO5379-like domain"/>
    <property type="match status" value="1"/>
</dbReference>
<dbReference type="GO" id="GO:0016829">
    <property type="term" value="F:lyase activity"/>
    <property type="evidence" value="ECO:0007669"/>
    <property type="project" value="UniProtKB-KW"/>
</dbReference>
<gene>
    <name evidence="4" type="ORF">IAB67_09420</name>
</gene>
<name>A0A9D1LMD0_9CLOT</name>
<dbReference type="AlphaFoldDB" id="A0A9D1LMD0"/>
<proteinExistence type="inferred from homology"/>
<organism evidence="4 5">
    <name type="scientific">Candidatus Ventrousia excrementavium</name>
    <dbReference type="NCBI Taxonomy" id="2840961"/>
    <lineage>
        <taxon>Bacteria</taxon>
        <taxon>Bacillati</taxon>
        <taxon>Bacillota</taxon>
        <taxon>Clostridia</taxon>
        <taxon>Eubacteriales</taxon>
        <taxon>Clostridiaceae</taxon>
        <taxon>Clostridiaceae incertae sedis</taxon>
        <taxon>Candidatus Ventrousia</taxon>
    </lineage>
</organism>
<dbReference type="HAMAP" id="MF_01830">
    <property type="entry name" value="Hydro_lyase"/>
    <property type="match status" value="1"/>
</dbReference>
<accession>A0A9D1LMD0</accession>
<dbReference type="FunFam" id="3.30.2040.10:FF:000001">
    <property type="entry name" value="D-glutamate cyclase, mitochondrial"/>
    <property type="match status" value="1"/>
</dbReference>